<dbReference type="PRINTS" id="PR00507">
    <property type="entry name" value="N12N6MTFRASE"/>
</dbReference>
<dbReference type="InterPro" id="IPR046817">
    <property type="entry name" value="MmeI_N"/>
</dbReference>
<gene>
    <name evidence="10" type="ORF">ET418_02790</name>
</gene>
<dbReference type="InterPro" id="IPR011639">
    <property type="entry name" value="MethylTrfase_TaqI-like_dom"/>
</dbReference>
<keyword evidence="3 10" id="KW-0808">Transferase</keyword>
<dbReference type="PANTHER" id="PTHR33841">
    <property type="entry name" value="DNA METHYLTRANSFERASE YEEA-RELATED"/>
    <property type="match status" value="1"/>
</dbReference>
<sequence length="1495" mass="167833">MAIDPAIRDHQAWLGYLQPDGLVVSPAALVDLQVILPRDTLPLQEQFQQYVDEIALSEDVSASAIADFVLFAREFLGWPEDSIYGLTSGHPLPDSLTVPLAEFGETLAPSFAFADPRSKDTEHPWLLLVQNLATGTDLDAQLTVHGTGWHASPARRFERLMRETKVPIGLLTNGTHLRLMYAPRGENAGSITFPVAAMAEIAGRPILAAFDMLLKRSRLLTGPIESRLPAILAKSREYQSSVSTALAEQVLDALYELVRGFQAADETTKGELLHDVLATKPDDIYAGLLNVLMRLVFLLFAEDRGLMPGSSLYVQNYSVHGLFEKLRTDAERYPDTMNLRYGAWAQLVALFRAVHSGSHHKHLAMPPRHGYLFDPKRFPFLEGKTTAEPHLPLVSDGVIYRVLHNLLLLDGERLSYRTLDVEQIGSVYETMMGFRLEVVRGPAIALKPAKRHGAPVAINLAELQEVKHTDRVKWLAERSDQKFSGEAAKALEAANDLDGLLAALERKIARNATPHLVPQGGMVLQPSDERRRSGSHYTPRSLTEPIVRTTLRPILERLGNRPNPEQILALKVCDIAVGSGAFLVETCRQLGDELVKAWHTHNRLPNIPPDEDEVLYARRLIAQRCLYGVDRNPMAADLAKLSLWLVTLAKDHPFTFLDHALRCGDSVVGLTRRQIVDFHWRETPMRMLGQDKVEQRIKLALTIRRELLEADDDFVSSDLKRQKLDQADESLNMVREAGNLVVAAFFGAEKEKGRQSLRDIYLGKFNEGFNNPLVFLELDDVRKSLRGGERPVTPFHWEIEFPEVFDRENPGFDAIVGNPPFAGKNTLINGNRAGYIDWLKVQHPESHGNADLVAHFFRRAFDVLREDGTFGLIATNTIGQGDTRASGLRWLCTHGGTIYEARKRVKWPGQAAVVVSVLNVVKGALSGPYELDGKTVRNITAYLFHDGGHDTPSALKANKSKSFQGPIPLGMGFTFDDTDRSGVANPIALMNDLIAKDVNNSDRIFPYIGGDEILNHPKHLHHRYIISFGDMSEEDARQWPDLIEIVEEKVKPVRIKDNREAYRKYWWQFAEKRGELTRVISTLNQVLMHPFTSSYVNFVFIPTTTIISGPHNVFTLENYSAFATLQSRPHDIWTRFFSSSLEDRQRYTPSDCFETFPFPLGFESNSTLELVGSDYYKFRATLMVRNNEGLTKTYSRFHDPEETDADILRLRELHAAMDRAVLIAYGWEDIPINCEFLLDYEDEDDEKEGNRRRKKPWRYRWPDSVRDEVLARLLNLNQQRAEEEKVEVVEKPAKVARRVRRPKSDDMHGSLFDLTPTVPQVSVETPPPIFDPALLPDGAWARPITDNSNEVGAILTAVLKAVGGPTPSRHVRLVALLTAEPRLLTPSLTADEVMTWRRLIGPEAAPRADGVVSLVPRADRAWGSAVQHLRSSGLLIDDLAAGTWAPGTGLDLIDTSGWPEGRVQMVLGALSRRSSDEIIRQLPDEFMRWIDAKAA</sequence>
<dbReference type="GO" id="GO:0006304">
    <property type="term" value="P:DNA modification"/>
    <property type="evidence" value="ECO:0007669"/>
    <property type="project" value="InterPro"/>
</dbReference>
<keyword evidence="2 10" id="KW-0489">Methyltransferase</keyword>
<dbReference type="Pfam" id="PF20464">
    <property type="entry name" value="MmeI_N"/>
    <property type="match status" value="1"/>
</dbReference>
<dbReference type="Proteomes" id="UP000324298">
    <property type="component" value="Unassembled WGS sequence"/>
</dbReference>
<protein>
    <recommendedName>
        <fullName evidence="1">site-specific DNA-methyltransferase (adenine-specific)</fullName>
        <ecNumber evidence="1">2.1.1.72</ecNumber>
    </recommendedName>
</protein>
<evidence type="ECO:0000256" key="5">
    <source>
        <dbReference type="ARBA" id="ARBA00047942"/>
    </source>
</evidence>
<evidence type="ECO:0000256" key="2">
    <source>
        <dbReference type="ARBA" id="ARBA00022603"/>
    </source>
</evidence>
<organism evidence="10 11">
    <name type="scientific">Oryzomonas rubra</name>
    <dbReference type="NCBI Taxonomy" id="2509454"/>
    <lineage>
        <taxon>Bacteria</taxon>
        <taxon>Pseudomonadati</taxon>
        <taxon>Thermodesulfobacteriota</taxon>
        <taxon>Desulfuromonadia</taxon>
        <taxon>Geobacterales</taxon>
        <taxon>Geobacteraceae</taxon>
        <taxon>Oryzomonas</taxon>
    </lineage>
</organism>
<feature type="domain" description="MmeI-like target recognition" evidence="9">
    <location>
        <begin position="991"/>
        <end position="1159"/>
    </location>
</feature>
<keyword evidence="4" id="KW-0949">S-adenosyl-L-methionine</keyword>
<evidence type="ECO:0000313" key="10">
    <source>
        <dbReference type="EMBL" id="KAA0895464.1"/>
    </source>
</evidence>
<dbReference type="Pfam" id="PF07669">
    <property type="entry name" value="Eco57I"/>
    <property type="match status" value="1"/>
</dbReference>
<dbReference type="OrthoDB" id="9761012at2"/>
<dbReference type="InterPro" id="IPR046820">
    <property type="entry name" value="MmeI_TRD"/>
</dbReference>
<dbReference type="GO" id="GO:0009007">
    <property type="term" value="F:site-specific DNA-methyltransferase (adenine-specific) activity"/>
    <property type="evidence" value="ECO:0007669"/>
    <property type="project" value="UniProtKB-EC"/>
</dbReference>
<comment type="catalytic activity">
    <reaction evidence="5">
        <text>a 2'-deoxyadenosine in DNA + S-adenosyl-L-methionine = an N(6)-methyl-2'-deoxyadenosine in DNA + S-adenosyl-L-homocysteine + H(+)</text>
        <dbReference type="Rhea" id="RHEA:15197"/>
        <dbReference type="Rhea" id="RHEA-COMP:12418"/>
        <dbReference type="Rhea" id="RHEA-COMP:12419"/>
        <dbReference type="ChEBI" id="CHEBI:15378"/>
        <dbReference type="ChEBI" id="CHEBI:57856"/>
        <dbReference type="ChEBI" id="CHEBI:59789"/>
        <dbReference type="ChEBI" id="CHEBI:90615"/>
        <dbReference type="ChEBI" id="CHEBI:90616"/>
        <dbReference type="EC" id="2.1.1.72"/>
    </reaction>
</comment>
<evidence type="ECO:0000259" key="8">
    <source>
        <dbReference type="Pfam" id="PF20464"/>
    </source>
</evidence>
<reference evidence="10 11" key="1">
    <citation type="submission" date="2019-04" db="EMBL/GenBank/DDBJ databases">
        <title>Geobacter ruber sp. nov., ferric-reducing bacteria isolated from paddy soil.</title>
        <authorList>
            <person name="Xu Z."/>
            <person name="Masuda Y."/>
            <person name="Itoh H."/>
            <person name="Senoo K."/>
        </authorList>
    </citation>
    <scope>NUCLEOTIDE SEQUENCE [LARGE SCALE GENOMIC DNA]</scope>
    <source>
        <strain evidence="10 11">Red88</strain>
    </source>
</reference>
<evidence type="ECO:0000313" key="11">
    <source>
        <dbReference type="Proteomes" id="UP000324298"/>
    </source>
</evidence>
<accession>A0A5A9XR17</accession>
<evidence type="ECO:0000256" key="1">
    <source>
        <dbReference type="ARBA" id="ARBA00011900"/>
    </source>
</evidence>
<dbReference type="InterPro" id="IPR029063">
    <property type="entry name" value="SAM-dependent_MTases_sf"/>
</dbReference>
<dbReference type="InterPro" id="IPR050953">
    <property type="entry name" value="N4_N6_ade-DNA_methylase"/>
</dbReference>
<dbReference type="GO" id="GO:0003676">
    <property type="term" value="F:nucleic acid binding"/>
    <property type="evidence" value="ECO:0007669"/>
    <property type="project" value="InterPro"/>
</dbReference>
<evidence type="ECO:0000256" key="3">
    <source>
        <dbReference type="ARBA" id="ARBA00022679"/>
    </source>
</evidence>
<dbReference type="GO" id="GO:0032259">
    <property type="term" value="P:methylation"/>
    <property type="evidence" value="ECO:0007669"/>
    <property type="project" value="UniProtKB-KW"/>
</dbReference>
<evidence type="ECO:0000256" key="6">
    <source>
        <dbReference type="SAM" id="MobiDB-lite"/>
    </source>
</evidence>
<dbReference type="EMBL" id="SRSD01000001">
    <property type="protein sequence ID" value="KAA0895464.1"/>
    <property type="molecule type" value="Genomic_DNA"/>
</dbReference>
<keyword evidence="11" id="KW-1185">Reference proteome</keyword>
<evidence type="ECO:0000259" key="9">
    <source>
        <dbReference type="Pfam" id="PF20466"/>
    </source>
</evidence>
<comment type="caution">
    <text evidence="10">The sequence shown here is derived from an EMBL/GenBank/DDBJ whole genome shotgun (WGS) entry which is preliminary data.</text>
</comment>
<dbReference type="PANTHER" id="PTHR33841:SF1">
    <property type="entry name" value="DNA METHYLTRANSFERASE A"/>
    <property type="match status" value="1"/>
</dbReference>
<dbReference type="PROSITE" id="PS00092">
    <property type="entry name" value="N6_MTASE"/>
    <property type="match status" value="1"/>
</dbReference>
<proteinExistence type="predicted"/>
<dbReference type="Pfam" id="PF20466">
    <property type="entry name" value="MmeI_TRD"/>
    <property type="match status" value="1"/>
</dbReference>
<name>A0A5A9XR17_9BACT</name>
<feature type="domain" description="MmeI-like N-terminal" evidence="8">
    <location>
        <begin position="132"/>
        <end position="259"/>
    </location>
</feature>
<dbReference type="Gene3D" id="3.40.50.150">
    <property type="entry name" value="Vaccinia Virus protein VP39"/>
    <property type="match status" value="1"/>
</dbReference>
<feature type="region of interest" description="Disordered" evidence="6">
    <location>
        <begin position="517"/>
        <end position="540"/>
    </location>
</feature>
<dbReference type="SUPFAM" id="SSF53335">
    <property type="entry name" value="S-adenosyl-L-methionine-dependent methyltransferases"/>
    <property type="match status" value="1"/>
</dbReference>
<dbReference type="EC" id="2.1.1.72" evidence="1"/>
<evidence type="ECO:0000256" key="4">
    <source>
        <dbReference type="ARBA" id="ARBA00022691"/>
    </source>
</evidence>
<feature type="domain" description="Type II methyltransferase M.TaqI-like" evidence="7">
    <location>
        <begin position="625"/>
        <end position="879"/>
    </location>
</feature>
<evidence type="ECO:0000259" key="7">
    <source>
        <dbReference type="Pfam" id="PF07669"/>
    </source>
</evidence>
<dbReference type="InterPro" id="IPR002052">
    <property type="entry name" value="DNA_methylase_N6_adenine_CS"/>
</dbReference>
<dbReference type="RefSeq" id="WP_149306043.1">
    <property type="nucleotide sequence ID" value="NZ_SRSD01000001.1"/>
</dbReference>